<sequence length="198" mass="22443">MTDDVDAVLLMESAAIFDTVRRRNDPHQLLAGLSELLSGTISALFFSNRTLYQSIQHWIRKANDFVGTLNKFCALVEQLESNELDTLLSADGDTSVAVDTDDNDCRDKNICNIENQQPDQQQRHQQQQQKVVRYNRSDVDQQLHSAVFAIRESANVFEMSVSKMRNSLAKFLEDTAAKSAPLSPYWSKLFALLFEPVN</sequence>
<keyword evidence="1" id="KW-1185">Reference proteome</keyword>
<reference evidence="1" key="2">
    <citation type="submission" date="2014-05" db="EMBL/GenBank/DDBJ databases">
        <title>The genome and life-stage specific transcriptomes of Globodera pallida elucidate key aspects of plant parasitism by a cyst nematode.</title>
        <authorList>
            <person name="Cotton J.A."/>
            <person name="Lilley C.J."/>
            <person name="Jones L.M."/>
            <person name="Kikuchi T."/>
            <person name="Reid A.J."/>
            <person name="Thorpe P."/>
            <person name="Tsai I.J."/>
            <person name="Beasley H."/>
            <person name="Blok V."/>
            <person name="Cock P.J.A."/>
            <person name="Van den Akker S.E."/>
            <person name="Holroyd N."/>
            <person name="Hunt M."/>
            <person name="Mantelin S."/>
            <person name="Naghra H."/>
            <person name="Pain A."/>
            <person name="Palomares-Rius J.E."/>
            <person name="Zarowiecki M."/>
            <person name="Berriman M."/>
            <person name="Jones J.T."/>
            <person name="Urwin P.E."/>
        </authorList>
    </citation>
    <scope>NUCLEOTIDE SEQUENCE [LARGE SCALE GENOMIC DNA]</scope>
    <source>
        <strain evidence="1">Lindley</strain>
    </source>
</reference>
<accession>A0A183BVE8</accession>
<evidence type="ECO:0000313" key="1">
    <source>
        <dbReference type="Proteomes" id="UP000050741"/>
    </source>
</evidence>
<reference evidence="2" key="3">
    <citation type="submission" date="2016-06" db="UniProtKB">
        <authorList>
            <consortium name="WormBaseParasite"/>
        </authorList>
    </citation>
    <scope>IDENTIFICATION</scope>
</reference>
<name>A0A183BVE8_GLOPA</name>
<dbReference type="WBParaSite" id="GPLIN_000458600">
    <property type="protein sequence ID" value="GPLIN_000458600"/>
    <property type="gene ID" value="GPLIN_000458600"/>
</dbReference>
<dbReference type="AlphaFoldDB" id="A0A183BVE8"/>
<proteinExistence type="predicted"/>
<dbReference type="Proteomes" id="UP000050741">
    <property type="component" value="Unassembled WGS sequence"/>
</dbReference>
<reference evidence="1" key="1">
    <citation type="submission" date="2013-12" db="EMBL/GenBank/DDBJ databases">
        <authorList>
            <person name="Aslett M."/>
        </authorList>
    </citation>
    <scope>NUCLEOTIDE SEQUENCE [LARGE SCALE GENOMIC DNA]</scope>
    <source>
        <strain evidence="1">Lindley</strain>
    </source>
</reference>
<protein>
    <submittedName>
        <fullName evidence="2">DUF3453 domain-containing protein</fullName>
    </submittedName>
</protein>
<organism evidence="1 2">
    <name type="scientific">Globodera pallida</name>
    <name type="common">Potato cyst nematode worm</name>
    <name type="synonym">Heterodera pallida</name>
    <dbReference type="NCBI Taxonomy" id="36090"/>
    <lineage>
        <taxon>Eukaryota</taxon>
        <taxon>Metazoa</taxon>
        <taxon>Ecdysozoa</taxon>
        <taxon>Nematoda</taxon>
        <taxon>Chromadorea</taxon>
        <taxon>Rhabditida</taxon>
        <taxon>Tylenchina</taxon>
        <taxon>Tylenchomorpha</taxon>
        <taxon>Tylenchoidea</taxon>
        <taxon>Heteroderidae</taxon>
        <taxon>Heteroderinae</taxon>
        <taxon>Globodera</taxon>
    </lineage>
</organism>
<evidence type="ECO:0000313" key="2">
    <source>
        <dbReference type="WBParaSite" id="GPLIN_000458600"/>
    </source>
</evidence>